<feature type="region of interest" description="Disordered" evidence="1">
    <location>
        <begin position="73"/>
        <end position="103"/>
    </location>
</feature>
<proteinExistence type="predicted"/>
<comment type="caution">
    <text evidence="2">The sequence shown here is derived from an EMBL/GenBank/DDBJ whole genome shotgun (WGS) entry which is preliminary data.</text>
</comment>
<accession>A0AAN9IGB5</accession>
<dbReference type="Proteomes" id="UP001359559">
    <property type="component" value="Unassembled WGS sequence"/>
</dbReference>
<evidence type="ECO:0000256" key="1">
    <source>
        <dbReference type="SAM" id="MobiDB-lite"/>
    </source>
</evidence>
<name>A0AAN9IGB5_CLITE</name>
<gene>
    <name evidence="2" type="ORF">RJT34_27428</name>
</gene>
<sequence length="103" mass="11082">MVVVPVELPPSLLFFPSLAVGYFPPVELPPSPWVLSLHCCARRAAVELPPSLLFFPSIVVPIELPPSLYAVDNMDANASQDNPQPDKQSSDSISSVRGKTDPA</sequence>
<keyword evidence="3" id="KW-1185">Reference proteome</keyword>
<feature type="compositionally biased region" description="Polar residues" evidence="1">
    <location>
        <begin position="76"/>
        <end position="97"/>
    </location>
</feature>
<evidence type="ECO:0000313" key="3">
    <source>
        <dbReference type="Proteomes" id="UP001359559"/>
    </source>
</evidence>
<dbReference type="AlphaFoldDB" id="A0AAN9IGB5"/>
<dbReference type="EMBL" id="JAYKXN010000007">
    <property type="protein sequence ID" value="KAK7271481.1"/>
    <property type="molecule type" value="Genomic_DNA"/>
</dbReference>
<reference evidence="2 3" key="1">
    <citation type="submission" date="2024-01" db="EMBL/GenBank/DDBJ databases">
        <title>The genomes of 5 underutilized Papilionoideae crops provide insights into root nodulation and disease resistance.</title>
        <authorList>
            <person name="Yuan L."/>
        </authorList>
    </citation>
    <scope>NUCLEOTIDE SEQUENCE [LARGE SCALE GENOMIC DNA]</scope>
    <source>
        <strain evidence="2">LY-2023</strain>
        <tissue evidence="2">Leaf</tissue>
    </source>
</reference>
<organism evidence="2 3">
    <name type="scientific">Clitoria ternatea</name>
    <name type="common">Butterfly pea</name>
    <dbReference type="NCBI Taxonomy" id="43366"/>
    <lineage>
        <taxon>Eukaryota</taxon>
        <taxon>Viridiplantae</taxon>
        <taxon>Streptophyta</taxon>
        <taxon>Embryophyta</taxon>
        <taxon>Tracheophyta</taxon>
        <taxon>Spermatophyta</taxon>
        <taxon>Magnoliopsida</taxon>
        <taxon>eudicotyledons</taxon>
        <taxon>Gunneridae</taxon>
        <taxon>Pentapetalae</taxon>
        <taxon>rosids</taxon>
        <taxon>fabids</taxon>
        <taxon>Fabales</taxon>
        <taxon>Fabaceae</taxon>
        <taxon>Papilionoideae</taxon>
        <taxon>50 kb inversion clade</taxon>
        <taxon>NPAAA clade</taxon>
        <taxon>indigoferoid/millettioid clade</taxon>
        <taxon>Phaseoleae</taxon>
        <taxon>Clitoria</taxon>
    </lineage>
</organism>
<protein>
    <submittedName>
        <fullName evidence="2">Uncharacterized protein</fullName>
    </submittedName>
</protein>
<evidence type="ECO:0000313" key="2">
    <source>
        <dbReference type="EMBL" id="KAK7271481.1"/>
    </source>
</evidence>